<feature type="compositionally biased region" description="Basic residues" evidence="2">
    <location>
        <begin position="953"/>
        <end position="965"/>
    </location>
</feature>
<reference evidence="5" key="2">
    <citation type="submission" date="2025-08" db="UniProtKB">
        <authorList>
            <consortium name="Ensembl"/>
        </authorList>
    </citation>
    <scope>IDENTIFICATION</scope>
</reference>
<dbReference type="SUPFAM" id="SSF49562">
    <property type="entry name" value="C2 domain (Calcium/lipid-binding domain, CaLB)"/>
    <property type="match status" value="1"/>
</dbReference>
<dbReference type="InterPro" id="IPR057459">
    <property type="entry name" value="SYDE1/2_C2"/>
</dbReference>
<dbReference type="GO" id="GO:0097060">
    <property type="term" value="C:synaptic membrane"/>
    <property type="evidence" value="ECO:0007669"/>
    <property type="project" value="TreeGrafter"/>
</dbReference>
<dbReference type="Proteomes" id="UP000472276">
    <property type="component" value="Unassembled WGS sequence"/>
</dbReference>
<feature type="compositionally biased region" description="Basic and acidic residues" evidence="2">
    <location>
        <begin position="1079"/>
        <end position="1092"/>
    </location>
</feature>
<dbReference type="Ensembl" id="ENSOABT00000085090.1">
    <property type="protein sequence ID" value="ENSOABP00000072212.1"/>
    <property type="gene ID" value="ENSOABG00000037317.1"/>
</dbReference>
<dbReference type="PROSITE" id="PS50238">
    <property type="entry name" value="RHOGAP"/>
    <property type="match status" value="1"/>
</dbReference>
<protein>
    <recommendedName>
        <fullName evidence="7">Synapse defective Rho GTPase homolog 2</fullName>
    </recommendedName>
</protein>
<evidence type="ECO:0000259" key="3">
    <source>
        <dbReference type="PROSITE" id="PS50004"/>
    </source>
</evidence>
<dbReference type="InterPro" id="IPR000008">
    <property type="entry name" value="C2_dom"/>
</dbReference>
<dbReference type="InterPro" id="IPR052118">
    <property type="entry name" value="Rho-GAP_regulator"/>
</dbReference>
<feature type="compositionally biased region" description="Low complexity" evidence="2">
    <location>
        <begin position="562"/>
        <end position="581"/>
    </location>
</feature>
<feature type="region of interest" description="Disordered" evidence="2">
    <location>
        <begin position="1564"/>
        <end position="1648"/>
    </location>
</feature>
<dbReference type="Pfam" id="PF00620">
    <property type="entry name" value="RhoGAP"/>
    <property type="match status" value="1"/>
</dbReference>
<dbReference type="PANTHER" id="PTHR46150:SF1">
    <property type="entry name" value="RHO GTPASE-ACTIVATING PROTEIN SYDE2"/>
    <property type="match status" value="1"/>
</dbReference>
<sequence length="1713" mass="187525">MADPLRRTLLAKLRGKKSRKGATVGGGYGSPAAAAAVNGGREGKEKVLQTQRVSDEARSIVLFADLDCMPERMSTYENYIDAAVVQTEGVIAVAESRATQLAGSRPRERSGGGRVRVNEELLGVPLQRDLAFGGDAFWEGDRSKQGHRSADRVTAGVPLSGPQVQRKHCVSVGDSIGFGDSSNPVLSRTQVQAHVGDGKPSESRFKGADGEVREPKDRGCSRHMVGTVVAVHESNANWSFDSRPTLETNARNYAARVCPNRMLKNTEENAVIRNIESYDPDYAGDVRGGLLSPTFFPTELEICDVNMASLCATEPSLTYPLDSEDDDYYDNEILPFYETIRPMTDSERAETVELTQPGQDKGQAGDSNSAQETDRLRNQLKEAYYLLINAMNDINMDIQQIGGGLTEQQATSSCSSHSRDSLCSRLSLKNRDSDSWSSGEDQSPQQVSDTDSLLLCLTGIVEVGLKGRVKSKSMANLSFTKKPTLSRSTSDGEIRYQDAFSESAQACETQSAEICDDQEAERGEGGTEAGELSEPRVFCSAVSNEELLQDDGVEEERGGQLNESSGSINSITSSSDSNTETATHQGHNNKQELTELQTQVANTVNKGHGVTVNKMQEWMHKGRMLSSEMKQRIEGSSLPRGGGQSQDRSCPQVNPGGCKPGVQTSSRAGKSVKAKSQQHQQQQPAFIENVQTSCANSREAGRTNESSSWRPQLTTITVSKKRNWLQQSSLGKNQCTKDELQGMLGADEEGSQGFHQPLPSPCPSPDHLRPSRGAPPRPVRLQLPQVSVSPAKVSPHPHSMDPAEENDADDEGEIWYNPIPEEDEHNNSDQRSRGLTAPPRGEPQRTSSKGTDLVHGGKTLDGSGCGGPEALVESLGGGSGDASQGNAVHSTEVLHTNRQMLACKPQEEGGPSSSRPTDCLDLPNAASFSPPSSPNPAKKSSSINWSFPDKIKSPRTVRKISMKMKKLPELSRKLSVKGTQNNSSSNGSSQLEPRAHSPKANGSGSEVVLQTSGPPRLASSGGGQASRNVISRYHLDSSVSTQHSFYKKKSSGSSKSASKGGYLSDGDSPELVAKSGKHGSGEGKGGKGKDTEGGGGNSRINGTELDIDAFRHYSFSEQPKCSQYISGLMSLHFYGAEDLKPPRIDSRDVYCAIQVDSVNKARTALLTCRTTFLDMDHTFNIELENAQHLKLVVFSWEPTPRRHRVCCHGTVVLPALFRVTRSHQLAVKLEPRGVIYVKLSLMEQWQNSLNGGPDGDREPQVFGVEVWRVVERENTGLMVPLLISKCINEIEKRGCQVVGLYRLCGSAAVKKELREAFERDSHAVELCENTYPDINVITGVLKDYLRELPYPLINKQLYEAVLESMAARPLRMGASGCENDQADSEHTVSLLENLPEVERMMLRKLLDHLKLVASYQEMNKMTCQNLAVCFGPVLLSQRQEASCHTNRVFIDSEELASALHFKKHIEVLHYLLQLWPVVDPHGQSSSQPPAPSLVPTSSDLLSAPPLRRRKERPQVLNLTGAEMAGVLRPKPGRLDSPSNRYAGDWSGCGETYFPSEMLLPSSKEEADYDDVPSEDIEATEEVQEKREEARDGIQLKVDCPVSDTADEEQPQRREVVKEEETQEAVEEQEKLIESDSSNSGHPLEEEAQEHKVCNHILPPRLPKEHTYQAYMKIQDISPVLSNRVNLRDLQESIDTLIGNLERELNKNKLNVGY</sequence>
<feature type="compositionally biased region" description="Acidic residues" evidence="2">
    <location>
        <begin position="802"/>
        <end position="813"/>
    </location>
</feature>
<feature type="region of interest" description="Disordered" evidence="2">
    <location>
        <begin position="193"/>
        <end position="219"/>
    </location>
</feature>
<organism evidence="5 6">
    <name type="scientific">Oreochromis aureus</name>
    <name type="common">Israeli tilapia</name>
    <name type="synonym">Chromis aureus</name>
    <dbReference type="NCBI Taxonomy" id="47969"/>
    <lineage>
        <taxon>Eukaryota</taxon>
        <taxon>Metazoa</taxon>
        <taxon>Chordata</taxon>
        <taxon>Craniata</taxon>
        <taxon>Vertebrata</taxon>
        <taxon>Euteleostomi</taxon>
        <taxon>Actinopterygii</taxon>
        <taxon>Neopterygii</taxon>
        <taxon>Teleostei</taxon>
        <taxon>Neoteleostei</taxon>
        <taxon>Acanthomorphata</taxon>
        <taxon>Ovalentaria</taxon>
        <taxon>Cichlomorphae</taxon>
        <taxon>Cichliformes</taxon>
        <taxon>Cichlidae</taxon>
        <taxon>African cichlids</taxon>
        <taxon>Pseudocrenilabrinae</taxon>
        <taxon>Oreochromini</taxon>
        <taxon>Oreochromis</taxon>
    </lineage>
</organism>
<dbReference type="Gene3D" id="2.60.40.150">
    <property type="entry name" value="C2 domain"/>
    <property type="match status" value="1"/>
</dbReference>
<reference evidence="5" key="3">
    <citation type="submission" date="2025-09" db="UniProtKB">
        <authorList>
            <consortium name="Ensembl"/>
        </authorList>
    </citation>
    <scope>IDENTIFICATION</scope>
</reference>
<feature type="region of interest" description="Disordered" evidence="2">
    <location>
        <begin position="516"/>
        <end position="536"/>
    </location>
</feature>
<dbReference type="FunFam" id="1.10.555.10:FF:000031">
    <property type="entry name" value="rho GTPase-activating protein 100F isoform X6"/>
    <property type="match status" value="1"/>
</dbReference>
<evidence type="ECO:0000313" key="5">
    <source>
        <dbReference type="Ensembl" id="ENSOABP00000072212.1"/>
    </source>
</evidence>
<dbReference type="PROSITE" id="PS50004">
    <property type="entry name" value="C2"/>
    <property type="match status" value="1"/>
</dbReference>
<gene>
    <name evidence="5" type="primary">syde2</name>
</gene>
<feature type="compositionally biased region" description="Polar residues" evidence="2">
    <location>
        <begin position="881"/>
        <end position="899"/>
    </location>
</feature>
<evidence type="ECO:0000259" key="4">
    <source>
        <dbReference type="PROSITE" id="PS50238"/>
    </source>
</evidence>
<feature type="region of interest" description="Disordered" evidence="2">
    <location>
        <begin position="727"/>
        <end position="1029"/>
    </location>
</feature>
<feature type="region of interest" description="Disordered" evidence="2">
    <location>
        <begin position="141"/>
        <end position="161"/>
    </location>
</feature>
<dbReference type="SMART" id="SM00324">
    <property type="entry name" value="RhoGAP"/>
    <property type="match status" value="1"/>
</dbReference>
<feature type="region of interest" description="Disordered" evidence="2">
    <location>
        <begin position="1481"/>
        <end position="1547"/>
    </location>
</feature>
<evidence type="ECO:0000313" key="6">
    <source>
        <dbReference type="Proteomes" id="UP000472276"/>
    </source>
</evidence>
<feature type="domain" description="C2" evidence="3">
    <location>
        <begin position="1107"/>
        <end position="1226"/>
    </location>
</feature>
<dbReference type="GO" id="GO:0016477">
    <property type="term" value="P:cell migration"/>
    <property type="evidence" value="ECO:0007669"/>
    <property type="project" value="TreeGrafter"/>
</dbReference>
<keyword evidence="1" id="KW-0343">GTPase activation</keyword>
<accession>A0AAZ1XXD1</accession>
<feature type="compositionally biased region" description="Acidic residues" evidence="2">
    <location>
        <begin position="1566"/>
        <end position="1581"/>
    </location>
</feature>
<feature type="compositionally biased region" description="Basic and acidic residues" evidence="2">
    <location>
        <begin position="1609"/>
        <end position="1619"/>
    </location>
</feature>
<dbReference type="GeneID" id="116336373"/>
<dbReference type="SUPFAM" id="SSF48350">
    <property type="entry name" value="GTPase activation domain, GAP"/>
    <property type="match status" value="1"/>
</dbReference>
<feature type="compositionally biased region" description="Polar residues" evidence="2">
    <location>
        <begin position="1000"/>
        <end position="1013"/>
    </location>
</feature>
<dbReference type="GO" id="GO:0005096">
    <property type="term" value="F:GTPase activator activity"/>
    <property type="evidence" value="ECO:0007669"/>
    <property type="project" value="UniProtKB-KW"/>
</dbReference>
<keyword evidence="6" id="KW-1185">Reference proteome</keyword>
<proteinExistence type="predicted"/>
<dbReference type="InterPro" id="IPR035892">
    <property type="entry name" value="C2_domain_sf"/>
</dbReference>
<dbReference type="KEGG" id="oau:116336373"/>
<feature type="compositionally biased region" description="Low complexity" evidence="2">
    <location>
        <begin position="923"/>
        <end position="942"/>
    </location>
</feature>
<feature type="domain" description="Rho-GAP" evidence="4">
    <location>
        <begin position="1264"/>
        <end position="1479"/>
    </location>
</feature>
<dbReference type="GO" id="GO:0046578">
    <property type="term" value="P:regulation of Ras protein signal transduction"/>
    <property type="evidence" value="ECO:0007669"/>
    <property type="project" value="TreeGrafter"/>
</dbReference>
<evidence type="ECO:0008006" key="7">
    <source>
        <dbReference type="Google" id="ProtNLM"/>
    </source>
</evidence>
<feature type="compositionally biased region" description="Basic and acidic residues" evidence="2">
    <location>
        <begin position="141"/>
        <end position="151"/>
    </location>
</feature>
<dbReference type="CTD" id="84144"/>
<dbReference type="RefSeq" id="XP_039456953.1">
    <property type="nucleotide sequence ID" value="XM_039601019.1"/>
</dbReference>
<feature type="compositionally biased region" description="Low complexity" evidence="2">
    <location>
        <begin position="1051"/>
        <end position="1061"/>
    </location>
</feature>
<dbReference type="GO" id="GO:0007165">
    <property type="term" value="P:signal transduction"/>
    <property type="evidence" value="ECO:0007669"/>
    <property type="project" value="InterPro"/>
</dbReference>
<dbReference type="PANTHER" id="PTHR46150">
    <property type="entry name" value="RHO GTPASE-ACTIVATING PROTEIN 100F"/>
    <property type="match status" value="1"/>
</dbReference>
<feature type="region of interest" description="Disordered" evidence="2">
    <location>
        <begin position="632"/>
        <end position="685"/>
    </location>
</feature>
<name>A0AAZ1XXD1_OREAU</name>
<feature type="region of interest" description="Disordered" evidence="2">
    <location>
        <begin position="552"/>
        <end position="589"/>
    </location>
</feature>
<dbReference type="Pfam" id="PF25336">
    <property type="entry name" value="C2_SYDE"/>
    <property type="match status" value="1"/>
</dbReference>
<reference evidence="6" key="1">
    <citation type="submission" date="2020-03" db="EMBL/GenBank/DDBJ databases">
        <title>Evolution of repeat sequences and sex chromosomes of tilapia species revealed by chromosome-level genomes.</title>
        <authorList>
            <person name="Xu L."/>
            <person name="Tao W."/>
            <person name="Wang D."/>
            <person name="Zhou Q."/>
        </authorList>
    </citation>
    <scope>NUCLEOTIDE SEQUENCE [LARGE SCALE GENOMIC DNA]</scope>
    <source>
        <strain evidence="6">Israel</strain>
    </source>
</reference>
<feature type="compositionally biased region" description="Basic and acidic residues" evidence="2">
    <location>
        <begin position="1582"/>
        <end position="1593"/>
    </location>
</feature>
<dbReference type="InterPro" id="IPR000198">
    <property type="entry name" value="RhoGAP_dom"/>
</dbReference>
<feature type="compositionally biased region" description="Basic and acidic residues" evidence="2">
    <location>
        <begin position="196"/>
        <end position="219"/>
    </location>
</feature>
<dbReference type="Gene3D" id="1.10.555.10">
    <property type="entry name" value="Rho GTPase activation protein"/>
    <property type="match status" value="1"/>
</dbReference>
<evidence type="ECO:0000256" key="2">
    <source>
        <dbReference type="SAM" id="MobiDB-lite"/>
    </source>
</evidence>
<feature type="region of interest" description="Disordered" evidence="2">
    <location>
        <begin position="1041"/>
        <end position="1100"/>
    </location>
</feature>
<dbReference type="InterPro" id="IPR008936">
    <property type="entry name" value="Rho_GTPase_activation_prot"/>
</dbReference>
<evidence type="ECO:0000256" key="1">
    <source>
        <dbReference type="ARBA" id="ARBA00022468"/>
    </source>
</evidence>